<feature type="compositionally biased region" description="Basic residues" evidence="2">
    <location>
        <begin position="593"/>
        <end position="603"/>
    </location>
</feature>
<organism evidence="4 5">
    <name type="scientific">Aspergillus lucknowensis</name>
    <dbReference type="NCBI Taxonomy" id="176173"/>
    <lineage>
        <taxon>Eukaryota</taxon>
        <taxon>Fungi</taxon>
        <taxon>Dikarya</taxon>
        <taxon>Ascomycota</taxon>
        <taxon>Pezizomycotina</taxon>
        <taxon>Eurotiomycetes</taxon>
        <taxon>Eurotiomycetidae</taxon>
        <taxon>Eurotiales</taxon>
        <taxon>Aspergillaceae</taxon>
        <taxon>Aspergillus</taxon>
        <taxon>Aspergillus subgen. Nidulantes</taxon>
    </lineage>
</organism>
<feature type="region of interest" description="Disordered" evidence="2">
    <location>
        <begin position="180"/>
        <end position="264"/>
    </location>
</feature>
<feature type="region of interest" description="Disordered" evidence="2">
    <location>
        <begin position="568"/>
        <end position="603"/>
    </location>
</feature>
<feature type="compositionally biased region" description="Basic and acidic residues" evidence="2">
    <location>
        <begin position="425"/>
        <end position="443"/>
    </location>
</feature>
<dbReference type="InterPro" id="IPR009053">
    <property type="entry name" value="Prefoldin"/>
</dbReference>
<dbReference type="Proteomes" id="UP001610432">
    <property type="component" value="Unassembled WGS sequence"/>
</dbReference>
<feature type="domain" description="DUF3835" evidence="3">
    <location>
        <begin position="434"/>
        <end position="452"/>
    </location>
</feature>
<feature type="region of interest" description="Disordered" evidence="2">
    <location>
        <begin position="347"/>
        <end position="520"/>
    </location>
</feature>
<dbReference type="InterPro" id="IPR039553">
    <property type="entry name" value="Prefoldin-like"/>
</dbReference>
<name>A0ABR4M085_9EURO</name>
<sequence>MGVPDNHLDHLERQRVELESNILQLQKSLYYWRTWEAEYDGLKEDIRALDDDATTSDFLRTGREFGGTLVNEDEVRVIIGEKQGLKRTRQQVVDLISRRIDYVKENVTSMEKRLRAAEDRLGALNAVEQPPGEAAGDFPMKEIIEELDEHGQIISSTTTNPGDQASDILDILKKAGVENIPDVPKLEGSTGTGPSLRKPSPDDIPTTNGAKQHKQEDSSAAAVKPNSPESTEGATALGDGHDKVSLESGAAKEVPIADVDESAEDAKLRREMLRYGLDEVGAVVAELELDEDGSEISMDDGYDSHAYDEEEEEEEDQFGRNTRSVLDEDYHQQMRELEARLNARGMWNVGKNTGSLPKNVKEDIEHAHKVKIDRAPDTESEPKPKAKKVAFANDLDIAPTPKSPAPETRKVVARATDIPVLSDSIVERTELVEETRPTSDAPKKVSRFRSARSTAGSNFDENPTTSCSNSSQPAKSPYSRKTTLPSPTSSLPLFPATRSEPKPFSQPISNITEKSPRVSKFERKILADTLVERDISEGTAKAPEPDELDEELHRKEIATEFYRMRNKMAKQNNSSQEEEQEVIPVETEEPPRRISKFRAARMV</sequence>
<feature type="compositionally biased region" description="Low complexity" evidence="2">
    <location>
        <begin position="482"/>
        <end position="493"/>
    </location>
</feature>
<keyword evidence="1" id="KW-0175">Coiled coil</keyword>
<feature type="compositionally biased region" description="Basic and acidic residues" evidence="2">
    <location>
        <begin position="359"/>
        <end position="384"/>
    </location>
</feature>
<dbReference type="Gene3D" id="1.10.287.370">
    <property type="match status" value="1"/>
</dbReference>
<feature type="region of interest" description="Disordered" evidence="2">
    <location>
        <begin position="291"/>
        <end position="324"/>
    </location>
</feature>
<dbReference type="GeneID" id="98141659"/>
<evidence type="ECO:0000313" key="5">
    <source>
        <dbReference type="Proteomes" id="UP001610432"/>
    </source>
</evidence>
<dbReference type="Pfam" id="PF13758">
    <property type="entry name" value="Prefoldin_3"/>
    <property type="match status" value="1"/>
</dbReference>
<dbReference type="PANTHER" id="PTHR15111:SF0">
    <property type="entry name" value="UNCONVENTIONAL PREFOLDIN RPB5 INTERACTOR 1"/>
    <property type="match status" value="1"/>
</dbReference>
<evidence type="ECO:0000256" key="1">
    <source>
        <dbReference type="SAM" id="Coils"/>
    </source>
</evidence>
<dbReference type="PANTHER" id="PTHR15111">
    <property type="entry name" value="RNA POLYMERASE II SUBUNIT 5-MEDIATING PROTEIN NNX3"/>
    <property type="match status" value="1"/>
</dbReference>
<protein>
    <submittedName>
        <fullName evidence="4">Prefoldin subunit-domain-containing protein</fullName>
    </submittedName>
</protein>
<dbReference type="RefSeq" id="XP_070889196.1">
    <property type="nucleotide sequence ID" value="XM_071026587.1"/>
</dbReference>
<evidence type="ECO:0000313" key="4">
    <source>
        <dbReference type="EMBL" id="KAL2870217.1"/>
    </source>
</evidence>
<evidence type="ECO:0000259" key="3">
    <source>
        <dbReference type="Pfam" id="PF12927"/>
    </source>
</evidence>
<reference evidence="4 5" key="1">
    <citation type="submission" date="2024-07" db="EMBL/GenBank/DDBJ databases">
        <title>Section-level genome sequencing and comparative genomics of Aspergillus sections Usti and Cavernicolus.</title>
        <authorList>
            <consortium name="Lawrence Berkeley National Laboratory"/>
            <person name="Nybo J.L."/>
            <person name="Vesth T.C."/>
            <person name="Theobald S."/>
            <person name="Frisvad J.C."/>
            <person name="Larsen T.O."/>
            <person name="Kjaerboelling I."/>
            <person name="Rothschild-Mancinelli K."/>
            <person name="Lyhne E.K."/>
            <person name="Kogle M.E."/>
            <person name="Barry K."/>
            <person name="Clum A."/>
            <person name="Na H."/>
            <person name="Ledsgaard L."/>
            <person name="Lin J."/>
            <person name="Lipzen A."/>
            <person name="Kuo A."/>
            <person name="Riley R."/>
            <person name="Mondo S."/>
            <person name="Labutti K."/>
            <person name="Haridas S."/>
            <person name="Pangalinan J."/>
            <person name="Salamov A.A."/>
            <person name="Simmons B.A."/>
            <person name="Magnuson J.K."/>
            <person name="Chen J."/>
            <person name="Drula E."/>
            <person name="Henrissat B."/>
            <person name="Wiebenga A."/>
            <person name="Lubbers R.J."/>
            <person name="Gomes A.C."/>
            <person name="Macurrencykelacurrency M.R."/>
            <person name="Stajich J."/>
            <person name="Grigoriev I.V."/>
            <person name="Mortensen U.H."/>
            <person name="De Vries R.P."/>
            <person name="Baker S.E."/>
            <person name="Andersen M.R."/>
        </authorList>
    </citation>
    <scope>NUCLEOTIDE SEQUENCE [LARGE SCALE GENOMIC DNA]</scope>
    <source>
        <strain evidence="4 5">CBS 449.75</strain>
    </source>
</reference>
<dbReference type="SUPFAM" id="SSF46579">
    <property type="entry name" value="Prefoldin"/>
    <property type="match status" value="1"/>
</dbReference>
<proteinExistence type="predicted"/>
<dbReference type="EMBL" id="JBFXLQ010000006">
    <property type="protein sequence ID" value="KAL2870217.1"/>
    <property type="molecule type" value="Genomic_DNA"/>
</dbReference>
<feature type="coiled-coil region" evidence="1">
    <location>
        <begin position="100"/>
        <end position="127"/>
    </location>
</feature>
<feature type="compositionally biased region" description="Polar residues" evidence="2">
    <location>
        <begin position="451"/>
        <end position="474"/>
    </location>
</feature>
<accession>A0ABR4M085</accession>
<dbReference type="InterPro" id="IPR024325">
    <property type="entry name" value="DUF3835"/>
</dbReference>
<evidence type="ECO:0000256" key="2">
    <source>
        <dbReference type="SAM" id="MobiDB-lite"/>
    </source>
</evidence>
<comment type="caution">
    <text evidence="4">The sequence shown here is derived from an EMBL/GenBank/DDBJ whole genome shotgun (WGS) entry which is preliminary data.</text>
</comment>
<dbReference type="Pfam" id="PF12927">
    <property type="entry name" value="DUF3835"/>
    <property type="match status" value="2"/>
</dbReference>
<feature type="compositionally biased region" description="Acidic residues" evidence="2">
    <location>
        <begin position="291"/>
        <end position="301"/>
    </location>
</feature>
<gene>
    <name evidence="4" type="ORF">BJX67DRAFT_277463</name>
</gene>
<dbReference type="InterPro" id="IPR052255">
    <property type="entry name" value="RNA_pol_II_subunit5-mediator"/>
</dbReference>
<keyword evidence="5" id="KW-1185">Reference proteome</keyword>
<feature type="domain" description="DUF3835" evidence="3">
    <location>
        <begin position="526"/>
        <end position="602"/>
    </location>
</feature>